<keyword evidence="10" id="KW-1185">Reference proteome</keyword>
<dbReference type="RefSeq" id="WP_246406961.1">
    <property type="nucleotide sequence ID" value="NZ_JACHHJ010000001.1"/>
</dbReference>
<comment type="cofactor">
    <cofactor evidence="2">
        <name>Zn(2+)</name>
        <dbReference type="ChEBI" id="CHEBI:29105"/>
    </cofactor>
</comment>
<dbReference type="PANTHER" id="PTHR43808:SF25">
    <property type="entry name" value="PEPTIDASE M20 DIMERISATION DOMAIN-CONTAINING PROTEIN"/>
    <property type="match status" value="1"/>
</dbReference>
<dbReference type="Gene3D" id="3.40.630.10">
    <property type="entry name" value="Zn peptidases"/>
    <property type="match status" value="1"/>
</dbReference>
<dbReference type="EMBL" id="JACHHJ010000001">
    <property type="protein sequence ID" value="MBB6448730.1"/>
    <property type="molecule type" value="Genomic_DNA"/>
</dbReference>
<sequence length="425" mass="47467">MTDLRMQIKEKIDEQWEEQLEFLQMIGRFKSTLGNEGALQNYLADYFQNEMQLSTEKIIPDIKEMSKHQGFSPVEWGYEGRPVVVGTWSSAGKKKGKSLILQSHVDVVPEGPHEDWRYDPWGATIDGNRMYGRGIQDMKSGMAAMVFAVRALQSLGIRPQADVYLESVLEEEITGNGALATLLAGYKADGALIPEPLGQQALIGQVGVIWMRVRVKGAAAHVERASAAVSAIEKAYVLIQAIQEYRTYTNERPKHSYFKDHPHPLNVNVGKIYGGDWASSVAADCTFEVRVGLYPGEDPQAIKDEVSQWLVDAAAKDEWLKEEPPEITYYGFHADGVALEKDLDVFKTLGKVHKQVTGEEMQFSATTATTDVRFYSVYDDIPATCYGADGGNMHGPNEWVDLPSVKRVTETYANFILDWCQAEKI</sequence>
<evidence type="ECO:0000256" key="3">
    <source>
        <dbReference type="ARBA" id="ARBA00006247"/>
    </source>
</evidence>
<dbReference type="SUPFAM" id="SSF55031">
    <property type="entry name" value="Bacterial exopeptidase dimerisation domain"/>
    <property type="match status" value="1"/>
</dbReference>
<dbReference type="InterPro" id="IPR002933">
    <property type="entry name" value="Peptidase_M20"/>
</dbReference>
<evidence type="ECO:0000256" key="2">
    <source>
        <dbReference type="ARBA" id="ARBA00001947"/>
    </source>
</evidence>
<accession>A0A841PIV5</accession>
<evidence type="ECO:0000256" key="6">
    <source>
        <dbReference type="ARBA" id="ARBA00022833"/>
    </source>
</evidence>
<evidence type="ECO:0000256" key="4">
    <source>
        <dbReference type="ARBA" id="ARBA00022723"/>
    </source>
</evidence>
<organism evidence="9 10">
    <name type="scientific">Geomicrobium halophilum</name>
    <dbReference type="NCBI Taxonomy" id="549000"/>
    <lineage>
        <taxon>Bacteria</taxon>
        <taxon>Bacillati</taxon>
        <taxon>Bacillota</taxon>
        <taxon>Bacilli</taxon>
        <taxon>Bacillales</taxon>
        <taxon>Geomicrobium</taxon>
    </lineage>
</organism>
<dbReference type="EC" id="3.5.1.16" evidence="9"/>
<keyword evidence="6" id="KW-0862">Zinc</keyword>
<proteinExistence type="inferred from homology"/>
<keyword evidence="7" id="KW-0170">Cobalt</keyword>
<evidence type="ECO:0000256" key="7">
    <source>
        <dbReference type="ARBA" id="ARBA00023285"/>
    </source>
</evidence>
<feature type="domain" description="Peptidase M20 dimerisation" evidence="8">
    <location>
        <begin position="203"/>
        <end position="317"/>
    </location>
</feature>
<evidence type="ECO:0000259" key="8">
    <source>
        <dbReference type="Pfam" id="PF07687"/>
    </source>
</evidence>
<name>A0A841PIV5_9BACL</name>
<dbReference type="AlphaFoldDB" id="A0A841PIV5"/>
<comment type="similarity">
    <text evidence="3">Belongs to the peptidase M20A family.</text>
</comment>
<evidence type="ECO:0000313" key="10">
    <source>
        <dbReference type="Proteomes" id="UP000568839"/>
    </source>
</evidence>
<gene>
    <name evidence="9" type="ORF">HNR44_000679</name>
</gene>
<dbReference type="Proteomes" id="UP000568839">
    <property type="component" value="Unassembled WGS sequence"/>
</dbReference>
<keyword evidence="4" id="KW-0479">Metal-binding</keyword>
<dbReference type="Pfam" id="PF01546">
    <property type="entry name" value="Peptidase_M20"/>
    <property type="match status" value="1"/>
</dbReference>
<dbReference type="InterPro" id="IPR011650">
    <property type="entry name" value="Peptidase_M20_dimer"/>
</dbReference>
<keyword evidence="5 9" id="KW-0378">Hydrolase</keyword>
<dbReference type="InterPro" id="IPR010182">
    <property type="entry name" value="ArgE/DapE"/>
</dbReference>
<reference evidence="9 10" key="1">
    <citation type="submission" date="2020-08" db="EMBL/GenBank/DDBJ databases">
        <title>Genomic Encyclopedia of Type Strains, Phase IV (KMG-IV): sequencing the most valuable type-strain genomes for metagenomic binning, comparative biology and taxonomic classification.</title>
        <authorList>
            <person name="Goeker M."/>
        </authorList>
    </citation>
    <scope>NUCLEOTIDE SEQUENCE [LARGE SCALE GENOMIC DNA]</scope>
    <source>
        <strain evidence="9 10">DSM 21769</strain>
    </source>
</reference>
<dbReference type="Gene3D" id="3.30.70.360">
    <property type="match status" value="1"/>
</dbReference>
<evidence type="ECO:0000256" key="1">
    <source>
        <dbReference type="ARBA" id="ARBA00001941"/>
    </source>
</evidence>
<evidence type="ECO:0000313" key="9">
    <source>
        <dbReference type="EMBL" id="MBB6448730.1"/>
    </source>
</evidence>
<comment type="caution">
    <text evidence="9">The sequence shown here is derived from an EMBL/GenBank/DDBJ whole genome shotgun (WGS) entry which is preliminary data.</text>
</comment>
<dbReference type="NCBIfam" id="NF005306">
    <property type="entry name" value="PRK06837.1"/>
    <property type="match status" value="1"/>
</dbReference>
<dbReference type="Pfam" id="PF07687">
    <property type="entry name" value="M20_dimer"/>
    <property type="match status" value="1"/>
</dbReference>
<comment type="cofactor">
    <cofactor evidence="1">
        <name>Co(2+)</name>
        <dbReference type="ChEBI" id="CHEBI:48828"/>
    </cofactor>
</comment>
<dbReference type="GO" id="GO:0046872">
    <property type="term" value="F:metal ion binding"/>
    <property type="evidence" value="ECO:0007669"/>
    <property type="project" value="UniProtKB-KW"/>
</dbReference>
<dbReference type="InterPro" id="IPR036264">
    <property type="entry name" value="Bact_exopeptidase_dim_dom"/>
</dbReference>
<dbReference type="NCBIfam" id="TIGR01910">
    <property type="entry name" value="DapE-ArgE"/>
    <property type="match status" value="1"/>
</dbReference>
<dbReference type="InterPro" id="IPR033687">
    <property type="entry name" value="YodQ-like"/>
</dbReference>
<dbReference type="GO" id="GO:0008777">
    <property type="term" value="F:acetylornithine deacetylase activity"/>
    <property type="evidence" value="ECO:0007669"/>
    <property type="project" value="UniProtKB-EC"/>
</dbReference>
<dbReference type="PANTHER" id="PTHR43808">
    <property type="entry name" value="ACETYLORNITHINE DEACETYLASE"/>
    <property type="match status" value="1"/>
</dbReference>
<dbReference type="InterPro" id="IPR050072">
    <property type="entry name" value="Peptidase_M20A"/>
</dbReference>
<protein>
    <submittedName>
        <fullName evidence="9">Acetylornithine deacetylase</fullName>
        <ecNumber evidence="9">3.5.1.16</ecNumber>
    </submittedName>
</protein>
<dbReference type="CDD" id="cd03895">
    <property type="entry name" value="M20_ArgE_DapE-like"/>
    <property type="match status" value="1"/>
</dbReference>
<evidence type="ECO:0000256" key="5">
    <source>
        <dbReference type="ARBA" id="ARBA00022801"/>
    </source>
</evidence>
<dbReference type="SUPFAM" id="SSF53187">
    <property type="entry name" value="Zn-dependent exopeptidases"/>
    <property type="match status" value="1"/>
</dbReference>